<evidence type="ECO:0000313" key="2">
    <source>
        <dbReference type="Proteomes" id="UP000295351"/>
    </source>
</evidence>
<protein>
    <recommendedName>
        <fullName evidence="3">AraC family transcriptional regulator</fullName>
    </recommendedName>
</protein>
<reference evidence="1 2" key="1">
    <citation type="submission" date="2019-03" db="EMBL/GenBank/DDBJ databases">
        <title>Genomic Encyclopedia of Type Strains, Phase IV (KMG-IV): sequencing the most valuable type-strain genomes for metagenomic binning, comparative biology and taxonomic classification.</title>
        <authorList>
            <person name="Goeker M."/>
        </authorList>
    </citation>
    <scope>NUCLEOTIDE SEQUENCE [LARGE SCALE GENOMIC DNA]</scope>
    <source>
        <strain evidence="1 2">DSM 18401</strain>
    </source>
</reference>
<gene>
    <name evidence="1" type="ORF">EV665_11898</name>
</gene>
<keyword evidence="2" id="KW-1185">Reference proteome</keyword>
<evidence type="ECO:0000313" key="1">
    <source>
        <dbReference type="EMBL" id="TCN39012.1"/>
    </source>
</evidence>
<proteinExistence type="predicted"/>
<dbReference type="Proteomes" id="UP000295351">
    <property type="component" value="Unassembled WGS sequence"/>
</dbReference>
<sequence length="202" mass="21870">MTFPGKELSCVGLCFGTPEAPSLTTVPIKSATFSVTSICKDLNAGEARDIRLPACSAYFLMLYLDDVEHADIRQDGTCAPVRRYERGSICLVDLDEGAAIRQHSRLDVLAFVLPKTLFDEAALLSSGMKIRRLACRRGRPDSVLNNLGTALLALLGGGRQASPPALLRHMAVAVCAHLLHHYGEMHDDAAADAPAGRHRRLH</sequence>
<organism evidence="1 2">
    <name type="scientific">Shinella granuli</name>
    <dbReference type="NCBI Taxonomy" id="323621"/>
    <lineage>
        <taxon>Bacteria</taxon>
        <taxon>Pseudomonadati</taxon>
        <taxon>Pseudomonadota</taxon>
        <taxon>Alphaproteobacteria</taxon>
        <taxon>Hyphomicrobiales</taxon>
        <taxon>Rhizobiaceae</taxon>
        <taxon>Shinella</taxon>
    </lineage>
</organism>
<comment type="caution">
    <text evidence="1">The sequence shown here is derived from an EMBL/GenBank/DDBJ whole genome shotgun (WGS) entry which is preliminary data.</text>
</comment>
<evidence type="ECO:0008006" key="3">
    <source>
        <dbReference type="Google" id="ProtNLM"/>
    </source>
</evidence>
<name>A0A4R2CGS4_SHIGR</name>
<accession>A0A4R2CGS4</accession>
<dbReference type="EMBL" id="SLVX01000018">
    <property type="protein sequence ID" value="TCN39012.1"/>
    <property type="molecule type" value="Genomic_DNA"/>
</dbReference>
<dbReference type="AlphaFoldDB" id="A0A4R2CGS4"/>